<feature type="transmembrane region" description="Helical" evidence="6">
    <location>
        <begin position="6"/>
        <end position="23"/>
    </location>
</feature>
<accession>A0A7V4XQA8</accession>
<dbReference type="GO" id="GO:0016020">
    <property type="term" value="C:membrane"/>
    <property type="evidence" value="ECO:0007669"/>
    <property type="project" value="UniProtKB-SubCell"/>
</dbReference>
<dbReference type="PANTHER" id="PTHR30238">
    <property type="entry name" value="MEMBRANE BOUND PREDICTED REDOX MODULATOR"/>
    <property type="match status" value="1"/>
</dbReference>
<dbReference type="InterPro" id="IPR005496">
    <property type="entry name" value="Integral_membrane_TerC"/>
</dbReference>
<comment type="similarity">
    <text evidence="2">Belongs to the TerC family.</text>
</comment>
<evidence type="ECO:0000256" key="2">
    <source>
        <dbReference type="ARBA" id="ARBA00007511"/>
    </source>
</evidence>
<feature type="transmembrane region" description="Helical" evidence="6">
    <location>
        <begin position="96"/>
        <end position="116"/>
    </location>
</feature>
<keyword evidence="5 6" id="KW-0472">Membrane</keyword>
<feature type="transmembrane region" description="Helical" evidence="6">
    <location>
        <begin position="63"/>
        <end position="84"/>
    </location>
</feature>
<keyword evidence="4 6" id="KW-1133">Transmembrane helix</keyword>
<dbReference type="NCBIfam" id="TIGR03718">
    <property type="entry name" value="R_switched_Alx"/>
    <property type="match status" value="1"/>
</dbReference>
<evidence type="ECO:0000256" key="3">
    <source>
        <dbReference type="ARBA" id="ARBA00022692"/>
    </source>
</evidence>
<sequence length="288" mass="32000">MILFAILVASLLLVDIAVLPRLRQGSPVRIAILWTILLALLAAAYAVYLGLHSGRDAGLQFASGYLIEFSLSIDNLFVFLLLFRSLQLTRQQQHRVLLWGIFGAILLRALFIVVGLRLLDRFAWVQYLFGAILLVAALRLLRPHRKKQQPAGITRWLTRRGLRQTPHTPDHRLALSSLLIVILAVEITDLVFALDSIPAVLAVTRSPMIAWTSNVFAILGLRSLYFALSGLLDRFHLLHYGLGLILAFVAFKMIAAHWIAIPTLASLGIILGILALFSALSLRQPARP</sequence>
<evidence type="ECO:0000313" key="7">
    <source>
        <dbReference type="EMBL" id="HGY93214.1"/>
    </source>
</evidence>
<evidence type="ECO:0000256" key="5">
    <source>
        <dbReference type="ARBA" id="ARBA00023136"/>
    </source>
</evidence>
<dbReference type="EMBL" id="DTKL01000010">
    <property type="protein sequence ID" value="HGY93214.1"/>
    <property type="molecule type" value="Genomic_DNA"/>
</dbReference>
<feature type="transmembrane region" description="Helical" evidence="6">
    <location>
        <begin position="173"/>
        <end position="194"/>
    </location>
</feature>
<feature type="transmembrane region" description="Helical" evidence="6">
    <location>
        <begin position="237"/>
        <end position="258"/>
    </location>
</feature>
<keyword evidence="3 6" id="KW-0812">Transmembrane</keyword>
<evidence type="ECO:0000256" key="4">
    <source>
        <dbReference type="ARBA" id="ARBA00022989"/>
    </source>
</evidence>
<dbReference type="PANTHER" id="PTHR30238:SF0">
    <property type="entry name" value="THYLAKOID MEMBRANE PROTEIN TERC, CHLOROPLASTIC"/>
    <property type="match status" value="1"/>
</dbReference>
<gene>
    <name evidence="7" type="ORF">ENW50_00775</name>
</gene>
<protein>
    <submittedName>
        <fullName evidence="7">TerC/Alx family metal homeostasis membrane protein</fullName>
    </submittedName>
</protein>
<evidence type="ECO:0000256" key="6">
    <source>
        <dbReference type="SAM" id="Phobius"/>
    </source>
</evidence>
<name>A0A7V4XQA8_9BACT</name>
<feature type="transmembrane region" description="Helical" evidence="6">
    <location>
        <begin position="264"/>
        <end position="282"/>
    </location>
</feature>
<reference evidence="7" key="1">
    <citation type="journal article" date="2020" name="mSystems">
        <title>Genome- and Community-Level Interaction Insights into Carbon Utilization and Element Cycling Functions of Hydrothermarchaeota in Hydrothermal Sediment.</title>
        <authorList>
            <person name="Zhou Z."/>
            <person name="Liu Y."/>
            <person name="Xu W."/>
            <person name="Pan J."/>
            <person name="Luo Z.H."/>
            <person name="Li M."/>
        </authorList>
    </citation>
    <scope>NUCLEOTIDE SEQUENCE [LARGE SCALE GENOMIC DNA]</scope>
    <source>
        <strain evidence="7">SpSt-855</strain>
    </source>
</reference>
<comment type="subcellular location">
    <subcellularLocation>
        <location evidence="1">Membrane</location>
        <topology evidence="1">Multi-pass membrane protein</topology>
    </subcellularLocation>
</comment>
<dbReference type="InterPro" id="IPR022369">
    <property type="entry name" value="Integral_membrane_TerC_rswitch"/>
</dbReference>
<comment type="caution">
    <text evidence="7">The sequence shown here is derived from an EMBL/GenBank/DDBJ whole genome shotgun (WGS) entry which is preliminary data.</text>
</comment>
<proteinExistence type="inferred from homology"/>
<feature type="transmembrane region" description="Helical" evidence="6">
    <location>
        <begin position="30"/>
        <end position="51"/>
    </location>
</feature>
<dbReference type="Pfam" id="PF03741">
    <property type="entry name" value="TerC"/>
    <property type="match status" value="1"/>
</dbReference>
<organism evidence="7">
    <name type="scientific">Acidobacterium capsulatum</name>
    <dbReference type="NCBI Taxonomy" id="33075"/>
    <lineage>
        <taxon>Bacteria</taxon>
        <taxon>Pseudomonadati</taxon>
        <taxon>Acidobacteriota</taxon>
        <taxon>Terriglobia</taxon>
        <taxon>Terriglobales</taxon>
        <taxon>Acidobacteriaceae</taxon>
        <taxon>Acidobacterium</taxon>
    </lineage>
</organism>
<feature type="transmembrane region" description="Helical" evidence="6">
    <location>
        <begin position="122"/>
        <end position="141"/>
    </location>
</feature>
<evidence type="ECO:0000256" key="1">
    <source>
        <dbReference type="ARBA" id="ARBA00004141"/>
    </source>
</evidence>
<feature type="transmembrane region" description="Helical" evidence="6">
    <location>
        <begin position="206"/>
        <end position="225"/>
    </location>
</feature>
<dbReference type="AlphaFoldDB" id="A0A7V4XQA8"/>